<dbReference type="GO" id="GO:0061630">
    <property type="term" value="F:ubiquitin protein ligase activity"/>
    <property type="evidence" value="ECO:0007669"/>
    <property type="project" value="UniProtKB-EC"/>
</dbReference>
<evidence type="ECO:0000256" key="3">
    <source>
        <dbReference type="ARBA" id="ARBA00022679"/>
    </source>
</evidence>
<dbReference type="STRING" id="1051890.A0A3N4LPA8"/>
<dbReference type="PROSITE" id="PS50089">
    <property type="entry name" value="ZF_RING_2"/>
    <property type="match status" value="1"/>
</dbReference>
<dbReference type="PROSITE" id="PS00518">
    <property type="entry name" value="ZF_RING_1"/>
    <property type="match status" value="1"/>
</dbReference>
<evidence type="ECO:0000256" key="10">
    <source>
        <dbReference type="SAM" id="Coils"/>
    </source>
</evidence>
<dbReference type="GO" id="GO:0008270">
    <property type="term" value="F:zinc ion binding"/>
    <property type="evidence" value="ECO:0007669"/>
    <property type="project" value="UniProtKB-KW"/>
</dbReference>
<dbReference type="EMBL" id="ML121551">
    <property type="protein sequence ID" value="RPB22511.1"/>
    <property type="molecule type" value="Genomic_DNA"/>
</dbReference>
<proteinExistence type="predicted"/>
<sequence>MPSGEPTVAPAKRTKLSHFINSAPTGAGVGRSTTATSAHDHRNLHCDVCTELLPDYEIVSLTCEHNYCRTCLRKTFLNTLSSLSFPPRCCNTIPTTLVAEVLDDQELEKYLHESVVYDAIADSEKRRRNCARSTCGQVLLPGWIKDDVGLCLKCDGKTCMLCGEVAHLAGECPRDEATASLFKLAEGRRWQRCPRCGSVVELLQGCFHMTCLCKYQFCYKCAAKWKTCTCTQADESYITGRANAATFATTPRATSSFSRTISSVHQIQLDSDHRQQALRYDEGLKRRLEELKTLRRTRESQRDVVMVDRMVWEEEEKIRRELMAEEKKKREKEKEEQRREGELKGVFGGLLGWVSDNVIGKGKGKGKGKEREKTEEDGKFNGVVGRLVDWTMVSSPFIS</sequence>
<evidence type="ECO:0000259" key="12">
    <source>
        <dbReference type="PROSITE" id="PS50089"/>
    </source>
</evidence>
<evidence type="ECO:0000256" key="5">
    <source>
        <dbReference type="ARBA" id="ARBA00022737"/>
    </source>
</evidence>
<feature type="domain" description="RING-type" evidence="13">
    <location>
        <begin position="42"/>
        <end position="234"/>
    </location>
</feature>
<gene>
    <name evidence="14" type="ORF">L211DRAFT_788652</name>
</gene>
<feature type="region of interest" description="Disordered" evidence="11">
    <location>
        <begin position="359"/>
        <end position="378"/>
    </location>
</feature>
<evidence type="ECO:0000256" key="4">
    <source>
        <dbReference type="ARBA" id="ARBA00022723"/>
    </source>
</evidence>
<evidence type="ECO:0000256" key="9">
    <source>
        <dbReference type="PROSITE-ProRule" id="PRU00175"/>
    </source>
</evidence>
<dbReference type="InterPro" id="IPR017907">
    <property type="entry name" value="Znf_RING_CS"/>
</dbReference>
<keyword evidence="10" id="KW-0175">Coiled coil</keyword>
<dbReference type="AlphaFoldDB" id="A0A3N4LPA8"/>
<evidence type="ECO:0000256" key="6">
    <source>
        <dbReference type="ARBA" id="ARBA00022771"/>
    </source>
</evidence>
<evidence type="ECO:0000256" key="8">
    <source>
        <dbReference type="ARBA" id="ARBA00022833"/>
    </source>
</evidence>
<keyword evidence="5" id="KW-0677">Repeat</keyword>
<evidence type="ECO:0000313" key="15">
    <source>
        <dbReference type="Proteomes" id="UP000267821"/>
    </source>
</evidence>
<dbReference type="InterPro" id="IPR001841">
    <property type="entry name" value="Znf_RING"/>
</dbReference>
<evidence type="ECO:0000259" key="13">
    <source>
        <dbReference type="PROSITE" id="PS51873"/>
    </source>
</evidence>
<dbReference type="InterPro" id="IPR002867">
    <property type="entry name" value="IBR_dom"/>
</dbReference>
<dbReference type="Pfam" id="PF01485">
    <property type="entry name" value="IBR"/>
    <property type="match status" value="1"/>
</dbReference>
<dbReference type="Gene3D" id="3.30.40.10">
    <property type="entry name" value="Zinc/RING finger domain, C3HC4 (zinc finger)"/>
    <property type="match status" value="1"/>
</dbReference>
<keyword evidence="7" id="KW-0833">Ubl conjugation pathway</keyword>
<dbReference type="InterPro" id="IPR044066">
    <property type="entry name" value="TRIAD_supradom"/>
</dbReference>
<keyword evidence="4" id="KW-0479">Metal-binding</keyword>
<evidence type="ECO:0000256" key="7">
    <source>
        <dbReference type="ARBA" id="ARBA00022786"/>
    </source>
</evidence>
<feature type="coiled-coil region" evidence="10">
    <location>
        <begin position="315"/>
        <end position="344"/>
    </location>
</feature>
<dbReference type="OrthoDB" id="9977870at2759"/>
<dbReference type="Gene3D" id="1.20.120.1750">
    <property type="match status" value="1"/>
</dbReference>
<dbReference type="Proteomes" id="UP000267821">
    <property type="component" value="Unassembled WGS sequence"/>
</dbReference>
<keyword evidence="8" id="KW-0862">Zinc</keyword>
<evidence type="ECO:0000313" key="14">
    <source>
        <dbReference type="EMBL" id="RPB22511.1"/>
    </source>
</evidence>
<dbReference type="GO" id="GO:0016567">
    <property type="term" value="P:protein ubiquitination"/>
    <property type="evidence" value="ECO:0007669"/>
    <property type="project" value="InterPro"/>
</dbReference>
<keyword evidence="3" id="KW-0808">Transferase</keyword>
<organism evidence="14 15">
    <name type="scientific">Terfezia boudieri ATCC MYA-4762</name>
    <dbReference type="NCBI Taxonomy" id="1051890"/>
    <lineage>
        <taxon>Eukaryota</taxon>
        <taxon>Fungi</taxon>
        <taxon>Dikarya</taxon>
        <taxon>Ascomycota</taxon>
        <taxon>Pezizomycotina</taxon>
        <taxon>Pezizomycetes</taxon>
        <taxon>Pezizales</taxon>
        <taxon>Pezizaceae</taxon>
        <taxon>Terfezia</taxon>
    </lineage>
</organism>
<comment type="catalytic activity">
    <reaction evidence="1">
        <text>[E2 ubiquitin-conjugating enzyme]-S-ubiquitinyl-L-cysteine + [acceptor protein]-L-lysine = [E2 ubiquitin-conjugating enzyme]-L-cysteine + [acceptor protein]-N(6)-ubiquitinyl-L-lysine.</text>
        <dbReference type="EC" id="2.3.2.31"/>
    </reaction>
</comment>
<dbReference type="InterPro" id="IPR013083">
    <property type="entry name" value="Znf_RING/FYVE/PHD"/>
</dbReference>
<reference evidence="14 15" key="1">
    <citation type="journal article" date="2018" name="Nat. Ecol. Evol.">
        <title>Pezizomycetes genomes reveal the molecular basis of ectomycorrhizal truffle lifestyle.</title>
        <authorList>
            <person name="Murat C."/>
            <person name="Payen T."/>
            <person name="Noel B."/>
            <person name="Kuo A."/>
            <person name="Morin E."/>
            <person name="Chen J."/>
            <person name="Kohler A."/>
            <person name="Krizsan K."/>
            <person name="Balestrini R."/>
            <person name="Da Silva C."/>
            <person name="Montanini B."/>
            <person name="Hainaut M."/>
            <person name="Levati E."/>
            <person name="Barry K.W."/>
            <person name="Belfiori B."/>
            <person name="Cichocki N."/>
            <person name="Clum A."/>
            <person name="Dockter R.B."/>
            <person name="Fauchery L."/>
            <person name="Guy J."/>
            <person name="Iotti M."/>
            <person name="Le Tacon F."/>
            <person name="Lindquist E.A."/>
            <person name="Lipzen A."/>
            <person name="Malagnac F."/>
            <person name="Mello A."/>
            <person name="Molinier V."/>
            <person name="Miyauchi S."/>
            <person name="Poulain J."/>
            <person name="Riccioni C."/>
            <person name="Rubini A."/>
            <person name="Sitrit Y."/>
            <person name="Splivallo R."/>
            <person name="Traeger S."/>
            <person name="Wang M."/>
            <person name="Zifcakova L."/>
            <person name="Wipf D."/>
            <person name="Zambonelli A."/>
            <person name="Paolocci F."/>
            <person name="Nowrousian M."/>
            <person name="Ottonello S."/>
            <person name="Baldrian P."/>
            <person name="Spatafora J.W."/>
            <person name="Henrissat B."/>
            <person name="Nagy L.G."/>
            <person name="Aury J.M."/>
            <person name="Wincker P."/>
            <person name="Grigoriev I.V."/>
            <person name="Bonfante P."/>
            <person name="Martin F.M."/>
        </authorList>
    </citation>
    <scope>NUCLEOTIDE SEQUENCE [LARGE SCALE GENOMIC DNA]</scope>
    <source>
        <strain evidence="14 15">ATCC MYA-4762</strain>
    </source>
</reference>
<keyword evidence="6 9" id="KW-0863">Zinc-finger</keyword>
<dbReference type="PROSITE" id="PS51873">
    <property type="entry name" value="TRIAD"/>
    <property type="match status" value="1"/>
</dbReference>
<dbReference type="PANTHER" id="PTHR11685">
    <property type="entry name" value="RBR FAMILY RING FINGER AND IBR DOMAIN-CONTAINING"/>
    <property type="match status" value="1"/>
</dbReference>
<feature type="domain" description="RING-type" evidence="12">
    <location>
        <begin position="46"/>
        <end position="89"/>
    </location>
</feature>
<dbReference type="CDD" id="cd22584">
    <property type="entry name" value="Rcat_RBR_unk"/>
    <property type="match status" value="1"/>
</dbReference>
<dbReference type="EC" id="2.3.2.31" evidence="2"/>
<dbReference type="InParanoid" id="A0A3N4LPA8"/>
<evidence type="ECO:0000256" key="11">
    <source>
        <dbReference type="SAM" id="MobiDB-lite"/>
    </source>
</evidence>
<dbReference type="InterPro" id="IPR031127">
    <property type="entry name" value="E3_UB_ligase_RBR"/>
</dbReference>
<protein>
    <recommendedName>
        <fullName evidence="2">RBR-type E3 ubiquitin transferase</fullName>
        <ecNumber evidence="2">2.3.2.31</ecNumber>
    </recommendedName>
</protein>
<evidence type="ECO:0000256" key="1">
    <source>
        <dbReference type="ARBA" id="ARBA00001798"/>
    </source>
</evidence>
<keyword evidence="15" id="KW-1185">Reference proteome</keyword>
<dbReference type="SUPFAM" id="SSF57850">
    <property type="entry name" value="RING/U-box"/>
    <property type="match status" value="2"/>
</dbReference>
<feature type="compositionally biased region" description="Basic and acidic residues" evidence="11">
    <location>
        <begin position="367"/>
        <end position="378"/>
    </location>
</feature>
<accession>A0A3N4LPA8</accession>
<evidence type="ECO:0000256" key="2">
    <source>
        <dbReference type="ARBA" id="ARBA00012251"/>
    </source>
</evidence>
<name>A0A3N4LPA8_9PEZI</name>